<dbReference type="RefSeq" id="WP_386821965.1">
    <property type="nucleotide sequence ID" value="NZ_JBHTIF010000001.1"/>
</dbReference>
<proteinExistence type="inferred from homology"/>
<dbReference type="PRINTS" id="PR00723">
    <property type="entry name" value="SUBTILISIN"/>
</dbReference>
<dbReference type="EMBL" id="JBHTIF010000001">
    <property type="protein sequence ID" value="MFD0724295.1"/>
    <property type="molecule type" value="Genomic_DNA"/>
</dbReference>
<dbReference type="InterPro" id="IPR000209">
    <property type="entry name" value="Peptidase_S8/S53_dom"/>
</dbReference>
<feature type="active site" description="Charge relay system" evidence="4">
    <location>
        <position position="305"/>
    </location>
</feature>
<evidence type="ECO:0000256" key="1">
    <source>
        <dbReference type="ARBA" id="ARBA00022670"/>
    </source>
</evidence>
<dbReference type="PROSITE" id="PS00136">
    <property type="entry name" value="SUBTILASE_ASP"/>
    <property type="match status" value="1"/>
</dbReference>
<dbReference type="InterPro" id="IPR015500">
    <property type="entry name" value="Peptidase_S8_subtilisin-rel"/>
</dbReference>
<dbReference type="InterPro" id="IPR023827">
    <property type="entry name" value="Peptidase_S8_Asp-AS"/>
</dbReference>
<organism evidence="8 9">
    <name type="scientific">Lysobacter brunescens</name>
    <dbReference type="NCBI Taxonomy" id="262323"/>
    <lineage>
        <taxon>Bacteria</taxon>
        <taxon>Pseudomonadati</taxon>
        <taxon>Pseudomonadota</taxon>
        <taxon>Gammaproteobacteria</taxon>
        <taxon>Lysobacterales</taxon>
        <taxon>Lysobacteraceae</taxon>
        <taxon>Lysobacter</taxon>
    </lineage>
</organism>
<dbReference type="InterPro" id="IPR036852">
    <property type="entry name" value="Peptidase_S8/S53_dom_sf"/>
</dbReference>
<dbReference type="SUPFAM" id="SSF52743">
    <property type="entry name" value="Subtilisin-like"/>
    <property type="match status" value="1"/>
</dbReference>
<keyword evidence="1 4" id="KW-0645">Protease</keyword>
<dbReference type="PROSITE" id="PS00137">
    <property type="entry name" value="SUBTILASE_HIS"/>
    <property type="match status" value="1"/>
</dbReference>
<reference evidence="9" key="1">
    <citation type="journal article" date="2019" name="Int. J. Syst. Evol. Microbiol.">
        <title>The Global Catalogue of Microorganisms (GCM) 10K type strain sequencing project: providing services to taxonomists for standard genome sequencing and annotation.</title>
        <authorList>
            <consortium name="The Broad Institute Genomics Platform"/>
            <consortium name="The Broad Institute Genome Sequencing Center for Infectious Disease"/>
            <person name="Wu L."/>
            <person name="Ma J."/>
        </authorList>
    </citation>
    <scope>NUCLEOTIDE SEQUENCE [LARGE SCALE GENOMIC DNA]</scope>
    <source>
        <strain evidence="9">CCUG 55585</strain>
    </source>
</reference>
<dbReference type="PANTHER" id="PTHR42884:SF14">
    <property type="entry name" value="NEUROENDOCRINE CONVERTASE 1"/>
    <property type="match status" value="1"/>
</dbReference>
<evidence type="ECO:0000259" key="7">
    <source>
        <dbReference type="Pfam" id="PF00082"/>
    </source>
</evidence>
<dbReference type="Proteomes" id="UP001597110">
    <property type="component" value="Unassembled WGS sequence"/>
</dbReference>
<dbReference type="InterPro" id="IPR034054">
    <property type="entry name" value="Pep_S8_PrcA"/>
</dbReference>
<accession>A0ABW2Y845</accession>
<gene>
    <name evidence="8" type="ORF">ACFQ0E_01660</name>
</gene>
<feature type="active site" description="Charge relay system" evidence="4">
    <location>
        <position position="479"/>
    </location>
</feature>
<dbReference type="CDD" id="cd07498">
    <property type="entry name" value="Peptidases_S8_15"/>
    <property type="match status" value="1"/>
</dbReference>
<evidence type="ECO:0000256" key="6">
    <source>
        <dbReference type="SAM" id="MobiDB-lite"/>
    </source>
</evidence>
<feature type="domain" description="Peptidase S8/S53" evidence="7">
    <location>
        <begin position="236"/>
        <end position="533"/>
    </location>
</feature>
<dbReference type="PROSITE" id="PS00138">
    <property type="entry name" value="SUBTILASE_SER"/>
    <property type="match status" value="1"/>
</dbReference>
<feature type="region of interest" description="Disordered" evidence="6">
    <location>
        <begin position="1"/>
        <end position="21"/>
    </location>
</feature>
<sequence>MSPKPSAHARPGAAVEVPVESATRTDLGMRMGSGEWIDLEPLPLSLESVDGETVARLSGTPVAAMATARVMRAAQAFFELPDRSRVGGEVLNAPRTTARRAKETPLQRKTITAWMDRDTRLMRILYKEVVLRFHPEVAQKTRNAILRDSGLKVRARNPLIPDQMILTDAEQRHPGEALVRLAAQLSMLDEVAFAAPNFVSQFRRSLPAAASTPPAKQWHLRTIGAAKAWKLTRGKRGVVIAVLDDGVDVEHPELRGNVLRNPDPDEARDLCGRDFFLPDDDADHFNPRPKRFRAPFDQMGGNDVHGTPCAGVAVGRGPRAYGIAPNCRLLPVKVFHADDFAAESQVADAIRYAATFADVISCSWGGAKSPDIEFALQDARRFGRKGKGAIIVCAAGNDGTNTVDYPATDPNAIAVGASTDKDELAGYSNRGAQICVVAPSNGGTRGIFTTDVSIPGRGFNPGKTGDANGLYCDDFGGTSSATPLVAGLCGLMLSLKPQLAPEDVRKLLTSTAKKIGPASAYKTNGHSNRYGFGRIDAAKAVAAAKAWKPKKPG</sequence>
<evidence type="ECO:0000313" key="9">
    <source>
        <dbReference type="Proteomes" id="UP001597110"/>
    </source>
</evidence>
<comment type="caution">
    <text evidence="8">The sequence shown here is derived from an EMBL/GenBank/DDBJ whole genome shotgun (WGS) entry which is preliminary data.</text>
</comment>
<dbReference type="PROSITE" id="PS51892">
    <property type="entry name" value="SUBTILASE"/>
    <property type="match status" value="1"/>
</dbReference>
<dbReference type="InterPro" id="IPR023828">
    <property type="entry name" value="Peptidase_S8_Ser-AS"/>
</dbReference>
<evidence type="ECO:0000256" key="5">
    <source>
        <dbReference type="RuleBase" id="RU003355"/>
    </source>
</evidence>
<keyword evidence="9" id="KW-1185">Reference proteome</keyword>
<protein>
    <submittedName>
        <fullName evidence="8">S8 family serine peptidase</fullName>
    </submittedName>
</protein>
<evidence type="ECO:0000256" key="3">
    <source>
        <dbReference type="ARBA" id="ARBA00022825"/>
    </source>
</evidence>
<keyword evidence="3 4" id="KW-0720">Serine protease</keyword>
<feature type="active site" description="Charge relay system" evidence="4">
    <location>
        <position position="244"/>
    </location>
</feature>
<keyword evidence="2 4" id="KW-0378">Hydrolase</keyword>
<comment type="similarity">
    <text evidence="4 5">Belongs to the peptidase S8 family.</text>
</comment>
<dbReference type="Pfam" id="PF00082">
    <property type="entry name" value="Peptidase_S8"/>
    <property type="match status" value="1"/>
</dbReference>
<dbReference type="Gene3D" id="3.40.50.200">
    <property type="entry name" value="Peptidase S8/S53 domain"/>
    <property type="match status" value="1"/>
</dbReference>
<dbReference type="InterPro" id="IPR022398">
    <property type="entry name" value="Peptidase_S8_His-AS"/>
</dbReference>
<evidence type="ECO:0000313" key="8">
    <source>
        <dbReference type="EMBL" id="MFD0724295.1"/>
    </source>
</evidence>
<evidence type="ECO:0000256" key="4">
    <source>
        <dbReference type="PROSITE-ProRule" id="PRU01240"/>
    </source>
</evidence>
<dbReference type="PANTHER" id="PTHR42884">
    <property type="entry name" value="PROPROTEIN CONVERTASE SUBTILISIN/KEXIN-RELATED"/>
    <property type="match status" value="1"/>
</dbReference>
<evidence type="ECO:0000256" key="2">
    <source>
        <dbReference type="ARBA" id="ARBA00022801"/>
    </source>
</evidence>
<name>A0ABW2Y845_9GAMM</name>